<dbReference type="AlphaFoldDB" id="A0A0C9YFQ6"/>
<dbReference type="EMBL" id="KN833892">
    <property type="protein sequence ID" value="KIK15396.1"/>
    <property type="molecule type" value="Genomic_DNA"/>
</dbReference>
<feature type="non-terminal residue" evidence="1">
    <location>
        <position position="119"/>
    </location>
</feature>
<name>A0A0C9YFQ6_9AGAM</name>
<feature type="non-terminal residue" evidence="1">
    <location>
        <position position="1"/>
    </location>
</feature>
<protein>
    <submittedName>
        <fullName evidence="1">Uncharacterized protein</fullName>
    </submittedName>
</protein>
<accession>A0A0C9YFQ6</accession>
<dbReference type="OrthoDB" id="4851849at2759"/>
<evidence type="ECO:0000313" key="2">
    <source>
        <dbReference type="Proteomes" id="UP000054018"/>
    </source>
</evidence>
<organism evidence="1 2">
    <name type="scientific">Pisolithus microcarpus 441</name>
    <dbReference type="NCBI Taxonomy" id="765257"/>
    <lineage>
        <taxon>Eukaryota</taxon>
        <taxon>Fungi</taxon>
        <taxon>Dikarya</taxon>
        <taxon>Basidiomycota</taxon>
        <taxon>Agaricomycotina</taxon>
        <taxon>Agaricomycetes</taxon>
        <taxon>Agaricomycetidae</taxon>
        <taxon>Boletales</taxon>
        <taxon>Sclerodermatineae</taxon>
        <taxon>Pisolithaceae</taxon>
        <taxon>Pisolithus</taxon>
    </lineage>
</organism>
<reference evidence="2" key="2">
    <citation type="submission" date="2015-01" db="EMBL/GenBank/DDBJ databases">
        <title>Evolutionary Origins and Diversification of the Mycorrhizal Mutualists.</title>
        <authorList>
            <consortium name="DOE Joint Genome Institute"/>
            <consortium name="Mycorrhizal Genomics Consortium"/>
            <person name="Kohler A."/>
            <person name="Kuo A."/>
            <person name="Nagy L.G."/>
            <person name="Floudas D."/>
            <person name="Copeland A."/>
            <person name="Barry K.W."/>
            <person name="Cichocki N."/>
            <person name="Veneault-Fourrey C."/>
            <person name="LaButti K."/>
            <person name="Lindquist E.A."/>
            <person name="Lipzen A."/>
            <person name="Lundell T."/>
            <person name="Morin E."/>
            <person name="Murat C."/>
            <person name="Riley R."/>
            <person name="Ohm R."/>
            <person name="Sun H."/>
            <person name="Tunlid A."/>
            <person name="Henrissat B."/>
            <person name="Grigoriev I.V."/>
            <person name="Hibbett D.S."/>
            <person name="Martin F."/>
        </authorList>
    </citation>
    <scope>NUCLEOTIDE SEQUENCE [LARGE SCALE GENOMIC DNA]</scope>
    <source>
        <strain evidence="2">441</strain>
    </source>
</reference>
<dbReference type="STRING" id="765257.A0A0C9YFQ6"/>
<sequence>ISKCSFTEFWTAFELKNLVALMDAKGFGPSRKRIQHLEAFLKINSNEPLPTVWRLRLFVRSPDVDPLASVATDYGFFNCQTVEEKFALKGEYKELLESPSVDPMKLHEACIKGKLFDFA</sequence>
<proteinExistence type="predicted"/>
<keyword evidence="2" id="KW-1185">Reference proteome</keyword>
<evidence type="ECO:0000313" key="1">
    <source>
        <dbReference type="EMBL" id="KIK15396.1"/>
    </source>
</evidence>
<gene>
    <name evidence="1" type="ORF">PISMIDRAFT_52970</name>
</gene>
<dbReference type="Proteomes" id="UP000054018">
    <property type="component" value="Unassembled WGS sequence"/>
</dbReference>
<reference evidence="1 2" key="1">
    <citation type="submission" date="2014-04" db="EMBL/GenBank/DDBJ databases">
        <authorList>
            <consortium name="DOE Joint Genome Institute"/>
            <person name="Kuo A."/>
            <person name="Kohler A."/>
            <person name="Costa M.D."/>
            <person name="Nagy L.G."/>
            <person name="Floudas D."/>
            <person name="Copeland A."/>
            <person name="Barry K.W."/>
            <person name="Cichocki N."/>
            <person name="Veneault-Fourrey C."/>
            <person name="LaButti K."/>
            <person name="Lindquist E.A."/>
            <person name="Lipzen A."/>
            <person name="Lundell T."/>
            <person name="Morin E."/>
            <person name="Murat C."/>
            <person name="Sun H."/>
            <person name="Tunlid A."/>
            <person name="Henrissat B."/>
            <person name="Grigoriev I.V."/>
            <person name="Hibbett D.S."/>
            <person name="Martin F."/>
            <person name="Nordberg H.P."/>
            <person name="Cantor M.N."/>
            <person name="Hua S.X."/>
        </authorList>
    </citation>
    <scope>NUCLEOTIDE SEQUENCE [LARGE SCALE GENOMIC DNA]</scope>
    <source>
        <strain evidence="1 2">441</strain>
    </source>
</reference>
<dbReference type="HOGENOM" id="CLU_2067041_0_0_1"/>